<keyword evidence="2" id="KW-0479">Metal-binding</keyword>
<keyword evidence="4" id="KW-0472">Membrane</keyword>
<dbReference type="InterPro" id="IPR050251">
    <property type="entry name" value="HpcH-HpaI_aldolase"/>
</dbReference>
<dbReference type="InterPro" id="IPR040442">
    <property type="entry name" value="Pyrv_kinase-like_dom_sf"/>
</dbReference>
<dbReference type="SUPFAM" id="SSF51621">
    <property type="entry name" value="Phosphoenolpyruvate/pyruvate domain"/>
    <property type="match status" value="1"/>
</dbReference>
<organism evidence="6 7">
    <name type="scientific">Mesorhizobium marinum</name>
    <dbReference type="NCBI Taxonomy" id="3228790"/>
    <lineage>
        <taxon>Bacteria</taxon>
        <taxon>Pseudomonadati</taxon>
        <taxon>Pseudomonadota</taxon>
        <taxon>Alphaproteobacteria</taxon>
        <taxon>Hyphomicrobiales</taxon>
        <taxon>Phyllobacteriaceae</taxon>
        <taxon>Mesorhizobium</taxon>
    </lineage>
</organism>
<reference evidence="6 7" key="1">
    <citation type="submission" date="2024-06" db="EMBL/GenBank/DDBJ databases">
        <authorList>
            <person name="Tuo L."/>
        </authorList>
    </citation>
    <scope>NUCLEOTIDE SEQUENCE [LARGE SCALE GENOMIC DNA]</scope>
    <source>
        <strain evidence="6 7">ZMM04-5</strain>
    </source>
</reference>
<accession>A0ABV3R4K0</accession>
<evidence type="ECO:0000256" key="4">
    <source>
        <dbReference type="SAM" id="Phobius"/>
    </source>
</evidence>
<evidence type="ECO:0000313" key="6">
    <source>
        <dbReference type="EMBL" id="MEW9808244.1"/>
    </source>
</evidence>
<protein>
    <submittedName>
        <fullName evidence="6">HpcH/HpaI aldolase/citrate lyase family protein</fullName>
    </submittedName>
</protein>
<feature type="domain" description="HpcH/HpaI aldolase/citrate lyase" evidence="5">
    <location>
        <begin position="16"/>
        <end position="235"/>
    </location>
</feature>
<keyword evidence="4" id="KW-0812">Transmembrane</keyword>
<name>A0ABV3R4K0_9HYPH</name>
<dbReference type="InterPro" id="IPR015813">
    <property type="entry name" value="Pyrv/PenolPyrv_kinase-like_dom"/>
</dbReference>
<feature type="transmembrane region" description="Helical" evidence="4">
    <location>
        <begin position="220"/>
        <end position="245"/>
    </location>
</feature>
<dbReference type="Gene3D" id="3.20.20.60">
    <property type="entry name" value="Phosphoenolpyruvate-binding domains"/>
    <property type="match status" value="1"/>
</dbReference>
<dbReference type="GO" id="GO:0016829">
    <property type="term" value="F:lyase activity"/>
    <property type="evidence" value="ECO:0007669"/>
    <property type="project" value="UniProtKB-KW"/>
</dbReference>
<dbReference type="PANTHER" id="PTHR30502:SF0">
    <property type="entry name" value="PHOSPHOENOLPYRUVATE CARBOXYLASE FAMILY PROTEIN"/>
    <property type="match status" value="1"/>
</dbReference>
<dbReference type="InterPro" id="IPR005000">
    <property type="entry name" value="Aldolase/citrate-lyase_domain"/>
</dbReference>
<sequence length="251" mass="25846">MDGFRQKCLGGERLVGVFASIPHPVAVEVAAAAGPDFLCIDWEHSQFGRERIEDLVRASDIHRVPAIVRVPGHAPEQIAAALDAGAAGVLVPRVATAAQARAAVMAVRYPPVGERGVGPGRAAGYGYRIPDYLETANDKIVLAVQVETAEGLANVREIAAIDGVDIVFVGPGDLSVSIGAMGPDGRDRLNAAIAEIAGATQAAGRIAGIFRPSADDVAQWAAAGVSFFILASDAMFLGASIATAMSAARRA</sequence>
<keyword evidence="7" id="KW-1185">Reference proteome</keyword>
<evidence type="ECO:0000313" key="7">
    <source>
        <dbReference type="Proteomes" id="UP001556196"/>
    </source>
</evidence>
<gene>
    <name evidence="6" type="ORF">ABUE31_19825</name>
</gene>
<dbReference type="EMBL" id="JBFOCI010000007">
    <property type="protein sequence ID" value="MEW9808244.1"/>
    <property type="molecule type" value="Genomic_DNA"/>
</dbReference>
<dbReference type="PANTHER" id="PTHR30502">
    <property type="entry name" value="2-KETO-3-DEOXY-L-RHAMNONATE ALDOLASE"/>
    <property type="match status" value="1"/>
</dbReference>
<dbReference type="RefSeq" id="WP_367725468.1">
    <property type="nucleotide sequence ID" value="NZ_JBFOCI010000007.1"/>
</dbReference>
<evidence type="ECO:0000256" key="3">
    <source>
        <dbReference type="ARBA" id="ARBA00023239"/>
    </source>
</evidence>
<dbReference type="Proteomes" id="UP001556196">
    <property type="component" value="Unassembled WGS sequence"/>
</dbReference>
<comment type="similarity">
    <text evidence="1">Belongs to the HpcH/HpaI aldolase family.</text>
</comment>
<evidence type="ECO:0000259" key="5">
    <source>
        <dbReference type="Pfam" id="PF03328"/>
    </source>
</evidence>
<dbReference type="Pfam" id="PF03328">
    <property type="entry name" value="HpcH_HpaI"/>
    <property type="match status" value="1"/>
</dbReference>
<evidence type="ECO:0000256" key="2">
    <source>
        <dbReference type="ARBA" id="ARBA00022723"/>
    </source>
</evidence>
<comment type="caution">
    <text evidence="6">The sequence shown here is derived from an EMBL/GenBank/DDBJ whole genome shotgun (WGS) entry which is preliminary data.</text>
</comment>
<proteinExistence type="inferred from homology"/>
<keyword evidence="3 6" id="KW-0456">Lyase</keyword>
<keyword evidence="4" id="KW-1133">Transmembrane helix</keyword>
<evidence type="ECO:0000256" key="1">
    <source>
        <dbReference type="ARBA" id="ARBA00005568"/>
    </source>
</evidence>